<reference evidence="2 3" key="1">
    <citation type="submission" date="2016-07" db="EMBL/GenBank/DDBJ databases">
        <title>Pervasive Adenine N6-methylation of Active Genes in Fungi.</title>
        <authorList>
            <consortium name="DOE Joint Genome Institute"/>
            <person name="Mondo S.J."/>
            <person name="Dannebaum R.O."/>
            <person name="Kuo R.C."/>
            <person name="Labutti K."/>
            <person name="Haridas S."/>
            <person name="Kuo A."/>
            <person name="Salamov A."/>
            <person name="Ahrendt S.R."/>
            <person name="Lipzen A."/>
            <person name="Sullivan W."/>
            <person name="Andreopoulos W.B."/>
            <person name="Clum A."/>
            <person name="Lindquist E."/>
            <person name="Daum C."/>
            <person name="Ramamoorthy G.K."/>
            <person name="Gryganskyi A."/>
            <person name="Culley D."/>
            <person name="Magnuson J.K."/>
            <person name="James T.Y."/>
            <person name="O'Malley M.A."/>
            <person name="Stajich J.E."/>
            <person name="Spatafora J.W."/>
            <person name="Visel A."/>
            <person name="Grigoriev I.V."/>
        </authorList>
    </citation>
    <scope>NUCLEOTIDE SEQUENCE [LARGE SCALE GENOMIC DNA]</scope>
    <source>
        <strain evidence="2 3">68-887.2</strain>
    </source>
</reference>
<sequence>KMTELDSHTRSQIVSLEKASIPHTQIAKILDLPPSSVSTTLRRFKATSSIESRPRTGRPKALTKHDTRQVLSDISNQPQQTWRELGASHGVSGSTVARAAQSKGLNQRVAR</sequence>
<feature type="compositionally biased region" description="Polar residues" evidence="1">
    <location>
        <begin position="69"/>
        <end position="82"/>
    </location>
</feature>
<feature type="region of interest" description="Disordered" evidence="1">
    <location>
        <begin position="42"/>
        <end position="111"/>
    </location>
</feature>
<proteinExistence type="predicted"/>
<organism evidence="2 3">
    <name type="scientific">Naematelia encephala</name>
    <dbReference type="NCBI Taxonomy" id="71784"/>
    <lineage>
        <taxon>Eukaryota</taxon>
        <taxon>Fungi</taxon>
        <taxon>Dikarya</taxon>
        <taxon>Basidiomycota</taxon>
        <taxon>Agaricomycotina</taxon>
        <taxon>Tremellomycetes</taxon>
        <taxon>Tremellales</taxon>
        <taxon>Naemateliaceae</taxon>
        <taxon>Naematelia</taxon>
    </lineage>
</organism>
<dbReference type="InterPro" id="IPR009057">
    <property type="entry name" value="Homeodomain-like_sf"/>
</dbReference>
<dbReference type="Gene3D" id="1.10.10.10">
    <property type="entry name" value="Winged helix-like DNA-binding domain superfamily/Winged helix DNA-binding domain"/>
    <property type="match status" value="1"/>
</dbReference>
<dbReference type="Proteomes" id="UP000193986">
    <property type="component" value="Unassembled WGS sequence"/>
</dbReference>
<comment type="caution">
    <text evidence="2">The sequence shown here is derived from an EMBL/GenBank/DDBJ whole genome shotgun (WGS) entry which is preliminary data.</text>
</comment>
<dbReference type="InParanoid" id="A0A1Y2AFX8"/>
<dbReference type="AlphaFoldDB" id="A0A1Y2AFX8"/>
<feature type="non-terminal residue" evidence="2">
    <location>
        <position position="1"/>
    </location>
</feature>
<feature type="non-terminal residue" evidence="2">
    <location>
        <position position="111"/>
    </location>
</feature>
<dbReference type="OrthoDB" id="2440907at2759"/>
<name>A0A1Y2AFX8_9TREE</name>
<evidence type="ECO:0000313" key="2">
    <source>
        <dbReference type="EMBL" id="ORY21167.1"/>
    </source>
</evidence>
<evidence type="ECO:0000256" key="1">
    <source>
        <dbReference type="SAM" id="MobiDB-lite"/>
    </source>
</evidence>
<protein>
    <recommendedName>
        <fullName evidence="4">Transposase IS30-like HTH domain-containing protein</fullName>
    </recommendedName>
</protein>
<feature type="compositionally biased region" description="Polar residues" evidence="1">
    <location>
        <begin position="42"/>
        <end position="51"/>
    </location>
</feature>
<evidence type="ECO:0000313" key="3">
    <source>
        <dbReference type="Proteomes" id="UP000193986"/>
    </source>
</evidence>
<evidence type="ECO:0008006" key="4">
    <source>
        <dbReference type="Google" id="ProtNLM"/>
    </source>
</evidence>
<dbReference type="SUPFAM" id="SSF46689">
    <property type="entry name" value="Homeodomain-like"/>
    <property type="match status" value="1"/>
</dbReference>
<gene>
    <name evidence="2" type="ORF">BCR39DRAFT_450721</name>
</gene>
<dbReference type="EMBL" id="MCFC01000117">
    <property type="protein sequence ID" value="ORY21167.1"/>
    <property type="molecule type" value="Genomic_DNA"/>
</dbReference>
<keyword evidence="3" id="KW-1185">Reference proteome</keyword>
<dbReference type="InterPro" id="IPR036388">
    <property type="entry name" value="WH-like_DNA-bd_sf"/>
</dbReference>
<accession>A0A1Y2AFX8</accession>